<dbReference type="Proteomes" id="UP000033035">
    <property type="component" value="Unassembled WGS sequence"/>
</dbReference>
<dbReference type="SUPFAM" id="SSF48452">
    <property type="entry name" value="TPR-like"/>
    <property type="match status" value="1"/>
</dbReference>
<dbReference type="GO" id="GO:0009279">
    <property type="term" value="C:cell outer membrane"/>
    <property type="evidence" value="ECO:0007669"/>
    <property type="project" value="UniProtKB-SubCell"/>
</dbReference>
<dbReference type="InterPro" id="IPR033985">
    <property type="entry name" value="SusD-like_N"/>
</dbReference>
<dbReference type="Pfam" id="PF14322">
    <property type="entry name" value="SusD-like_3"/>
    <property type="match status" value="1"/>
</dbReference>
<dbReference type="RefSeq" id="WP_028728055.1">
    <property type="nucleotide sequence ID" value="NZ_AUAE01000026.1"/>
</dbReference>
<dbReference type="STRING" id="1203610.HMPREF1536_02290"/>
<evidence type="ECO:0000256" key="3">
    <source>
        <dbReference type="ARBA" id="ARBA00022729"/>
    </source>
</evidence>
<feature type="domain" description="RagB/SusD" evidence="6">
    <location>
        <begin position="351"/>
        <end position="493"/>
    </location>
</feature>
<name>A0A0F5JFX6_9BACT</name>
<dbReference type="HOGENOM" id="CLU_015553_1_1_10"/>
<keyword evidence="5" id="KW-0998">Cell outer membrane</keyword>
<evidence type="ECO:0000313" key="9">
    <source>
        <dbReference type="Proteomes" id="UP000033035"/>
    </source>
</evidence>
<sequence>MKSYINKAVAGVCSLMLLMSSCDSFLSEEPKDFLSPENLPNTEAECNMLLMGTLSYWRSNDFERHINFIAEATTDAVVSATANNVARDEMNSLTWQSDNESLFKPWKQFYACINASNIIIQKVPNASKVNDEVKNHYVAAARYMRAMSYFYLVRIFNDVIYLDTPVEDFNGATNMTKVSAKEIYGHIIEDLEFAEANLPEKWSEGTERPTIAAAKSLLSWVYITMAGEQIKDQSMWAKAAAKAKEVIDNKGKYGIELVADYEDLWKVSNRYNKESIFALNFAEGLGDNQCGAEWRPSSIGSESGWGFFYTLQTYIDRFDDKDKRKAATFLTEIVSTVDKKTYTTTDFGSPYPHGKKWCDGGRENFSQRNKRTDMYIPIIRYADILLIFAEAENEANGPTAAAYKAVNQLRTRAGLDNLSGLSKDAFRQAIQKEWVLETSHERIYRFNLVRWGTYLSTMRDYFQKNFPDKVKNVTEERLYFPCPDHDAMLNPNL</sequence>
<evidence type="ECO:0000256" key="2">
    <source>
        <dbReference type="ARBA" id="ARBA00006275"/>
    </source>
</evidence>
<evidence type="ECO:0000313" key="8">
    <source>
        <dbReference type="EMBL" id="KKB56654.1"/>
    </source>
</evidence>
<keyword evidence="3" id="KW-0732">Signal</keyword>
<evidence type="ECO:0000256" key="5">
    <source>
        <dbReference type="ARBA" id="ARBA00023237"/>
    </source>
</evidence>
<comment type="caution">
    <text evidence="8">The sequence shown here is derived from an EMBL/GenBank/DDBJ whole genome shotgun (WGS) entry which is preliminary data.</text>
</comment>
<organism evidence="8 9">
    <name type="scientific">Parabacteroides gordonii MS-1 = DSM 23371</name>
    <dbReference type="NCBI Taxonomy" id="1203610"/>
    <lineage>
        <taxon>Bacteria</taxon>
        <taxon>Pseudomonadati</taxon>
        <taxon>Bacteroidota</taxon>
        <taxon>Bacteroidia</taxon>
        <taxon>Bacteroidales</taxon>
        <taxon>Tannerellaceae</taxon>
        <taxon>Parabacteroides</taxon>
    </lineage>
</organism>
<evidence type="ECO:0000256" key="1">
    <source>
        <dbReference type="ARBA" id="ARBA00004442"/>
    </source>
</evidence>
<evidence type="ECO:0000256" key="4">
    <source>
        <dbReference type="ARBA" id="ARBA00023136"/>
    </source>
</evidence>
<comment type="subcellular location">
    <subcellularLocation>
        <location evidence="1">Cell outer membrane</location>
    </subcellularLocation>
</comment>
<proteinExistence type="inferred from homology"/>
<dbReference type="PROSITE" id="PS51257">
    <property type="entry name" value="PROKAR_LIPOPROTEIN"/>
    <property type="match status" value="1"/>
</dbReference>
<feature type="domain" description="SusD-like N-terminal" evidence="7">
    <location>
        <begin position="70"/>
        <end position="222"/>
    </location>
</feature>
<dbReference type="InterPro" id="IPR011990">
    <property type="entry name" value="TPR-like_helical_dom_sf"/>
</dbReference>
<evidence type="ECO:0008006" key="10">
    <source>
        <dbReference type="Google" id="ProtNLM"/>
    </source>
</evidence>
<dbReference type="PATRIC" id="fig|1203610.3.peg.2351"/>
<gene>
    <name evidence="8" type="ORF">HMPREF1536_02290</name>
</gene>
<dbReference type="Gene3D" id="1.25.40.390">
    <property type="match status" value="1"/>
</dbReference>
<accession>A0A0F5JFX6</accession>
<dbReference type="InterPro" id="IPR012944">
    <property type="entry name" value="SusD_RagB_dom"/>
</dbReference>
<reference evidence="8 9" key="1">
    <citation type="submission" date="2013-04" db="EMBL/GenBank/DDBJ databases">
        <title>The Genome Sequence of Parabacteroides gordonii DSM 23371.</title>
        <authorList>
            <consortium name="The Broad Institute Genomics Platform"/>
            <person name="Earl A."/>
            <person name="Ward D."/>
            <person name="Feldgarden M."/>
            <person name="Gevers D."/>
            <person name="Martens E."/>
            <person name="Sakamoto M."/>
            <person name="Benno Y."/>
            <person name="Suzuki N."/>
            <person name="Matsunaga N."/>
            <person name="Koshihara K."/>
            <person name="Seki M."/>
            <person name="Komiya H."/>
            <person name="Walker B."/>
            <person name="Young S."/>
            <person name="Zeng Q."/>
            <person name="Gargeya S."/>
            <person name="Fitzgerald M."/>
            <person name="Haas B."/>
            <person name="Abouelleil A."/>
            <person name="Allen A.W."/>
            <person name="Alvarado L."/>
            <person name="Arachchi H.M."/>
            <person name="Berlin A.M."/>
            <person name="Chapman S.B."/>
            <person name="Gainer-Dewar J."/>
            <person name="Goldberg J."/>
            <person name="Griggs A."/>
            <person name="Gujja S."/>
            <person name="Hansen M."/>
            <person name="Howarth C."/>
            <person name="Imamovic A."/>
            <person name="Ireland A."/>
            <person name="Larimer J."/>
            <person name="McCowan C."/>
            <person name="Murphy C."/>
            <person name="Pearson M."/>
            <person name="Poon T.W."/>
            <person name="Priest M."/>
            <person name="Roberts A."/>
            <person name="Saif S."/>
            <person name="Shea T."/>
            <person name="Sisk P."/>
            <person name="Sykes S."/>
            <person name="Wortman J."/>
            <person name="Nusbaum C."/>
            <person name="Birren B."/>
        </authorList>
    </citation>
    <scope>NUCLEOTIDE SEQUENCE [LARGE SCALE GENOMIC DNA]</scope>
    <source>
        <strain evidence="8 9">MS-1</strain>
    </source>
</reference>
<dbReference type="EMBL" id="AQHW01000014">
    <property type="protein sequence ID" value="KKB56654.1"/>
    <property type="molecule type" value="Genomic_DNA"/>
</dbReference>
<dbReference type="Pfam" id="PF07980">
    <property type="entry name" value="SusD_RagB"/>
    <property type="match status" value="1"/>
</dbReference>
<protein>
    <recommendedName>
        <fullName evidence="10">RagB/SusD domain-containing protein</fullName>
    </recommendedName>
</protein>
<keyword evidence="4" id="KW-0472">Membrane</keyword>
<evidence type="ECO:0000259" key="6">
    <source>
        <dbReference type="Pfam" id="PF07980"/>
    </source>
</evidence>
<comment type="similarity">
    <text evidence="2">Belongs to the SusD family.</text>
</comment>
<dbReference type="AlphaFoldDB" id="A0A0F5JFX6"/>
<keyword evidence="9" id="KW-1185">Reference proteome</keyword>
<evidence type="ECO:0000259" key="7">
    <source>
        <dbReference type="Pfam" id="PF14322"/>
    </source>
</evidence>
<dbReference type="CDD" id="cd08977">
    <property type="entry name" value="SusD"/>
    <property type="match status" value="1"/>
</dbReference>